<reference evidence="8 9" key="1">
    <citation type="submission" date="2018-11" db="EMBL/GenBank/DDBJ databases">
        <title>Sequencing the genomes of 1000 actinobacteria strains.</title>
        <authorList>
            <person name="Klenk H.-P."/>
        </authorList>
    </citation>
    <scope>NUCLEOTIDE SEQUENCE [LARGE SCALE GENOMIC DNA]</scope>
    <source>
        <strain evidence="8 9">DSM 44254</strain>
    </source>
</reference>
<dbReference type="GO" id="GO:0004803">
    <property type="term" value="F:transposase activity"/>
    <property type="evidence" value="ECO:0007669"/>
    <property type="project" value="InterPro"/>
</dbReference>
<comment type="caution">
    <text evidence="8">The sequence shown here is derived from an EMBL/GenBank/DDBJ whole genome shotgun (WGS) entry which is preliminary data.</text>
</comment>
<dbReference type="AlphaFoldDB" id="A0A3N1D3D9"/>
<protein>
    <submittedName>
        <fullName evidence="8">Mutator family transposase</fullName>
    </submittedName>
</protein>
<proteinExistence type="inferred from homology"/>
<evidence type="ECO:0000313" key="8">
    <source>
        <dbReference type="EMBL" id="ROO87568.1"/>
    </source>
</evidence>
<keyword evidence="9" id="KW-1185">Reference proteome</keyword>
<dbReference type="Proteomes" id="UP000272400">
    <property type="component" value="Unassembled WGS sequence"/>
</dbReference>
<feature type="transmembrane region" description="Helical" evidence="7">
    <location>
        <begin position="22"/>
        <end position="42"/>
    </location>
</feature>
<evidence type="ECO:0000256" key="4">
    <source>
        <dbReference type="ARBA" id="ARBA00023125"/>
    </source>
</evidence>
<keyword evidence="4" id="KW-0238">DNA-binding</keyword>
<feature type="region of interest" description="Disordered" evidence="6">
    <location>
        <begin position="73"/>
        <end position="106"/>
    </location>
</feature>
<keyword evidence="7" id="KW-0812">Transmembrane</keyword>
<gene>
    <name evidence="8" type="ORF">EDD29_5181</name>
</gene>
<evidence type="ECO:0000256" key="2">
    <source>
        <dbReference type="ARBA" id="ARBA00010961"/>
    </source>
</evidence>
<sequence length="106" mass="11866">MAVCVGPEGLPEAINGTWPQTVVQTSSVLLGLGGIVCIVHLLRHTFRYVPRRHWPKLAEALTYVHLALMSLNPTRRRAGPPGPALESRQRRLRPRLRGHLTGNHQR</sequence>
<keyword evidence="3" id="KW-0815">Transposition</keyword>
<comment type="similarity">
    <text evidence="2">Belongs to the transposase mutator family.</text>
</comment>
<dbReference type="OrthoDB" id="9793302at2"/>
<accession>A0A3N1D3D9</accession>
<dbReference type="Pfam" id="PF00872">
    <property type="entry name" value="Transposase_mut"/>
    <property type="match status" value="1"/>
</dbReference>
<evidence type="ECO:0000256" key="1">
    <source>
        <dbReference type="ARBA" id="ARBA00002190"/>
    </source>
</evidence>
<comment type="function">
    <text evidence="1">Required for the transposition of the insertion element.</text>
</comment>
<evidence type="ECO:0000256" key="3">
    <source>
        <dbReference type="ARBA" id="ARBA00022578"/>
    </source>
</evidence>
<keyword evidence="7" id="KW-1133">Transmembrane helix</keyword>
<dbReference type="EMBL" id="RJKE01000001">
    <property type="protein sequence ID" value="ROO87568.1"/>
    <property type="molecule type" value="Genomic_DNA"/>
</dbReference>
<name>A0A3N1D3D9_9ACTN</name>
<evidence type="ECO:0000313" key="9">
    <source>
        <dbReference type="Proteomes" id="UP000272400"/>
    </source>
</evidence>
<keyword evidence="5" id="KW-0233">DNA recombination</keyword>
<dbReference type="GO" id="GO:0003677">
    <property type="term" value="F:DNA binding"/>
    <property type="evidence" value="ECO:0007669"/>
    <property type="project" value="UniProtKB-KW"/>
</dbReference>
<evidence type="ECO:0000256" key="6">
    <source>
        <dbReference type="SAM" id="MobiDB-lite"/>
    </source>
</evidence>
<organism evidence="8 9">
    <name type="scientific">Actinocorallia herbida</name>
    <dbReference type="NCBI Taxonomy" id="58109"/>
    <lineage>
        <taxon>Bacteria</taxon>
        <taxon>Bacillati</taxon>
        <taxon>Actinomycetota</taxon>
        <taxon>Actinomycetes</taxon>
        <taxon>Streptosporangiales</taxon>
        <taxon>Thermomonosporaceae</taxon>
        <taxon>Actinocorallia</taxon>
    </lineage>
</organism>
<keyword evidence="7" id="KW-0472">Membrane</keyword>
<evidence type="ECO:0000256" key="7">
    <source>
        <dbReference type="SAM" id="Phobius"/>
    </source>
</evidence>
<dbReference type="InterPro" id="IPR001207">
    <property type="entry name" value="Transposase_mutator"/>
</dbReference>
<dbReference type="GO" id="GO:0006313">
    <property type="term" value="P:DNA transposition"/>
    <property type="evidence" value="ECO:0007669"/>
    <property type="project" value="InterPro"/>
</dbReference>
<evidence type="ECO:0000256" key="5">
    <source>
        <dbReference type="ARBA" id="ARBA00023172"/>
    </source>
</evidence>